<name>A0A7I4Y1R9_HAECO</name>
<dbReference type="OrthoDB" id="5811353at2759"/>
<keyword evidence="2" id="KW-1133">Transmembrane helix</keyword>
<protein>
    <submittedName>
        <fullName evidence="4">Protein sleepless</fullName>
    </submittedName>
</protein>
<evidence type="ECO:0000256" key="1">
    <source>
        <dbReference type="SAM" id="MobiDB-lite"/>
    </source>
</evidence>
<sequence length="270" mass="29281">MVTAGVRYWTLLLTTFPYKCRSLRCLHGSGERSVSVEVTDNSCTYYEVNSCSDPQMFLDSLTVENPSGFSEACGVFKNSSFENIAACFCSDDDCNGEQTKTFIDNSIRLPTPLPDTTSWSFVPISNKTKEVLQCFRKNMYPPGASPVKESKADESSNLMEWIAICVAVVMVLCCIAPVAYYYVAETRRARQRKAQEAAQQSKTSGSISSPAASQATQLSKTSKGTVSSSLASQATQLSKTSKASFTSPAASLSSSMKKSMSEPAPRKKNG</sequence>
<feature type="transmembrane region" description="Helical" evidence="2">
    <location>
        <begin position="161"/>
        <end position="183"/>
    </location>
</feature>
<dbReference type="AlphaFoldDB" id="A0A7I4Y1R9"/>
<dbReference type="WBParaSite" id="HCON_00032070-00001">
    <property type="protein sequence ID" value="HCON_00032070-00001"/>
    <property type="gene ID" value="HCON_00032070"/>
</dbReference>
<feature type="compositionally biased region" description="Polar residues" evidence="1">
    <location>
        <begin position="201"/>
        <end position="224"/>
    </location>
</feature>
<evidence type="ECO:0000256" key="2">
    <source>
        <dbReference type="SAM" id="Phobius"/>
    </source>
</evidence>
<evidence type="ECO:0000313" key="3">
    <source>
        <dbReference type="Proteomes" id="UP000025227"/>
    </source>
</evidence>
<organism evidence="3 4">
    <name type="scientific">Haemonchus contortus</name>
    <name type="common">Barber pole worm</name>
    <dbReference type="NCBI Taxonomy" id="6289"/>
    <lineage>
        <taxon>Eukaryota</taxon>
        <taxon>Metazoa</taxon>
        <taxon>Ecdysozoa</taxon>
        <taxon>Nematoda</taxon>
        <taxon>Chromadorea</taxon>
        <taxon>Rhabditida</taxon>
        <taxon>Rhabditina</taxon>
        <taxon>Rhabditomorpha</taxon>
        <taxon>Strongyloidea</taxon>
        <taxon>Trichostrongylidae</taxon>
        <taxon>Haemonchus</taxon>
    </lineage>
</organism>
<reference evidence="4" key="1">
    <citation type="submission" date="2020-12" db="UniProtKB">
        <authorList>
            <consortium name="WormBaseParasite"/>
        </authorList>
    </citation>
    <scope>IDENTIFICATION</scope>
    <source>
        <strain evidence="4">MHco3</strain>
    </source>
</reference>
<keyword evidence="2" id="KW-0812">Transmembrane</keyword>
<dbReference type="Proteomes" id="UP000025227">
    <property type="component" value="Unplaced"/>
</dbReference>
<keyword evidence="2" id="KW-0472">Membrane</keyword>
<accession>A0A7I4Y1R9</accession>
<proteinExistence type="predicted"/>
<feature type="region of interest" description="Disordered" evidence="1">
    <location>
        <begin position="194"/>
        <end position="270"/>
    </location>
</feature>
<evidence type="ECO:0000313" key="4">
    <source>
        <dbReference type="WBParaSite" id="HCON_00032070-00001"/>
    </source>
</evidence>
<keyword evidence="3" id="KW-1185">Reference proteome</keyword>
<feature type="compositionally biased region" description="Low complexity" evidence="1">
    <location>
        <begin position="225"/>
        <end position="263"/>
    </location>
</feature>